<dbReference type="GO" id="GO:0016810">
    <property type="term" value="F:hydrolase activity, acting on carbon-nitrogen (but not peptide) bonds"/>
    <property type="evidence" value="ECO:0007669"/>
    <property type="project" value="InterPro"/>
</dbReference>
<name>A0A3D6BUM9_9FLAO</name>
<evidence type="ECO:0000256" key="1">
    <source>
        <dbReference type="ARBA" id="ARBA00022723"/>
    </source>
</evidence>
<feature type="region of interest" description="Disordered" evidence="3">
    <location>
        <begin position="123"/>
        <end position="157"/>
    </location>
</feature>
<dbReference type="RefSeq" id="WP_273006219.1">
    <property type="nucleotide sequence ID" value="NZ_JBLWVC010000002.1"/>
</dbReference>
<dbReference type="PANTHER" id="PTHR10587">
    <property type="entry name" value="GLYCOSYL TRANSFERASE-RELATED"/>
    <property type="match status" value="1"/>
</dbReference>
<evidence type="ECO:0000256" key="3">
    <source>
        <dbReference type="SAM" id="MobiDB-lite"/>
    </source>
</evidence>
<gene>
    <name evidence="5" type="ORF">DHV22_15600</name>
</gene>
<dbReference type="GO" id="GO:0005975">
    <property type="term" value="P:carbohydrate metabolic process"/>
    <property type="evidence" value="ECO:0007669"/>
    <property type="project" value="InterPro"/>
</dbReference>
<dbReference type="Gene3D" id="3.20.20.370">
    <property type="entry name" value="Glycoside hydrolase/deacetylase"/>
    <property type="match status" value="1"/>
</dbReference>
<dbReference type="Pfam" id="PF01522">
    <property type="entry name" value="Polysacc_deac_1"/>
    <property type="match status" value="1"/>
</dbReference>
<dbReference type="InterPro" id="IPR011330">
    <property type="entry name" value="Glyco_hydro/deAcase_b/a-brl"/>
</dbReference>
<feature type="domain" description="NodB homology" evidence="4">
    <location>
        <begin position="28"/>
        <end position="240"/>
    </location>
</feature>
<dbReference type="GO" id="GO:0046872">
    <property type="term" value="F:metal ion binding"/>
    <property type="evidence" value="ECO:0007669"/>
    <property type="project" value="UniProtKB-KW"/>
</dbReference>
<evidence type="ECO:0000313" key="5">
    <source>
        <dbReference type="EMBL" id="HCY82912.1"/>
    </source>
</evidence>
<keyword evidence="1" id="KW-0479">Metal-binding</keyword>
<evidence type="ECO:0000259" key="4">
    <source>
        <dbReference type="PROSITE" id="PS51677"/>
    </source>
</evidence>
<evidence type="ECO:0000313" key="6">
    <source>
        <dbReference type="Proteomes" id="UP000263268"/>
    </source>
</evidence>
<dbReference type="GO" id="GO:0016020">
    <property type="term" value="C:membrane"/>
    <property type="evidence" value="ECO:0007669"/>
    <property type="project" value="TreeGrafter"/>
</dbReference>
<dbReference type="CDD" id="cd10917">
    <property type="entry name" value="CE4_NodB_like_6s_7s"/>
    <property type="match status" value="1"/>
</dbReference>
<organism evidence="5 6">
    <name type="scientific">Xanthomarina gelatinilytica</name>
    <dbReference type="NCBI Taxonomy" id="1137281"/>
    <lineage>
        <taxon>Bacteria</taxon>
        <taxon>Pseudomonadati</taxon>
        <taxon>Bacteroidota</taxon>
        <taxon>Flavobacteriia</taxon>
        <taxon>Flavobacteriales</taxon>
        <taxon>Flavobacteriaceae</taxon>
        <taxon>Xanthomarina</taxon>
    </lineage>
</organism>
<dbReference type="InterPro" id="IPR002509">
    <property type="entry name" value="NODB_dom"/>
</dbReference>
<comment type="caution">
    <text evidence="5">The sequence shown here is derived from an EMBL/GenBank/DDBJ whole genome shotgun (WGS) entry which is preliminary data.</text>
</comment>
<accession>A0A3D6BUM9</accession>
<keyword evidence="2" id="KW-0378">Hydrolase</keyword>
<dbReference type="Proteomes" id="UP000263268">
    <property type="component" value="Unassembled WGS sequence"/>
</dbReference>
<dbReference type="PROSITE" id="PS51677">
    <property type="entry name" value="NODB"/>
    <property type="match status" value="1"/>
</dbReference>
<reference evidence="5 6" key="1">
    <citation type="journal article" date="2018" name="Nat. Biotechnol.">
        <title>A standardized bacterial taxonomy based on genome phylogeny substantially revises the tree of life.</title>
        <authorList>
            <person name="Parks D.H."/>
            <person name="Chuvochina M."/>
            <person name="Waite D.W."/>
            <person name="Rinke C."/>
            <person name="Skarshewski A."/>
            <person name="Chaumeil P.A."/>
            <person name="Hugenholtz P."/>
        </authorList>
    </citation>
    <scope>NUCLEOTIDE SEQUENCE [LARGE SCALE GENOMIC DNA]</scope>
    <source>
        <strain evidence="5">UBA10227</strain>
    </source>
</reference>
<dbReference type="AlphaFoldDB" id="A0A3D6BUM9"/>
<dbReference type="PANTHER" id="PTHR10587:SF133">
    <property type="entry name" value="CHITIN DEACETYLASE 1-RELATED"/>
    <property type="match status" value="1"/>
</dbReference>
<dbReference type="EMBL" id="DPRK01000251">
    <property type="protein sequence ID" value="HCY82912.1"/>
    <property type="molecule type" value="Genomic_DNA"/>
</dbReference>
<evidence type="ECO:0000256" key="2">
    <source>
        <dbReference type="ARBA" id="ARBA00022801"/>
    </source>
</evidence>
<protein>
    <submittedName>
        <fullName evidence="5">Polysaccharide deacetylase family protein</fullName>
    </submittedName>
</protein>
<dbReference type="SUPFAM" id="SSF88713">
    <property type="entry name" value="Glycoside hydrolase/deacetylase"/>
    <property type="match status" value="1"/>
</dbReference>
<dbReference type="InterPro" id="IPR050248">
    <property type="entry name" value="Polysacc_deacetylase_ArnD"/>
</dbReference>
<sequence>MEFIPAKLPLFVKKLFPKYTWNLPTEEKILYLTFDDGPTPLITNWTLDMLDEYQAKATFFCIGNNIEKHPDIFQEILKRGHVVGNHSYNHPTGWKTTTEAYVENVKRTQDIIDFQLQKLDRTEKACSGESKNNNQPEPRRQVRAGHQSTTNNLFRPPYGRITKAQGRRLMALDYKIIMWSILALDWSLKTTKEKCVKNVIKNVKRGSIVVFHDSEKASENMQYALPKVLEHFSKQGYTFKSLNPDVF</sequence>
<proteinExistence type="predicted"/>